<dbReference type="InterPro" id="IPR032357">
    <property type="entry name" value="DUF4866"/>
</dbReference>
<evidence type="ECO:0000313" key="2">
    <source>
        <dbReference type="Proteomes" id="UP000783588"/>
    </source>
</evidence>
<organism evidence="1 2">
    <name type="scientific">Butyricicoccus intestinisimiae</name>
    <dbReference type="NCBI Taxonomy" id="2841509"/>
    <lineage>
        <taxon>Bacteria</taxon>
        <taxon>Bacillati</taxon>
        <taxon>Bacillota</taxon>
        <taxon>Clostridia</taxon>
        <taxon>Eubacteriales</taxon>
        <taxon>Butyricicoccaceae</taxon>
        <taxon>Butyricicoccus</taxon>
    </lineage>
</organism>
<evidence type="ECO:0000313" key="1">
    <source>
        <dbReference type="EMBL" id="MBU5491396.1"/>
    </source>
</evidence>
<dbReference type="Pfam" id="PF16160">
    <property type="entry name" value="DUF4866"/>
    <property type="match status" value="1"/>
</dbReference>
<sequence length="273" mass="31863">MSSIFPREQRVEQLFDRILRDPRACRRLKETFYESCPETDLMDADSVEATDAIFANALIRAYQNQDLSAFLMAICGNSMFDLLRNSFLIPLRFNDKDVENPVILTDETGALRDNLPVAVPDKKYKIFCDLYREKPEIRDFQMCLAYGFRERHFYSEDLKVQTDKIGEHLGVLLLYQLPKDIENHAADAEIYATVWNYMMQLEETLPRAFMYYGKMEKDGKELESDRIGIFLPFHHFESRMKKYMEMANGIGLACRGNIVDMLRDRASITPAKK</sequence>
<reference evidence="1 2" key="1">
    <citation type="submission" date="2021-06" db="EMBL/GenBank/DDBJ databases">
        <authorList>
            <person name="Sun Q."/>
            <person name="Li D."/>
        </authorList>
    </citation>
    <scope>NUCLEOTIDE SEQUENCE [LARGE SCALE GENOMIC DNA]</scope>
    <source>
        <strain evidence="1 2">MSJd-7</strain>
    </source>
</reference>
<gene>
    <name evidence="1" type="ORF">KQI75_12375</name>
</gene>
<name>A0ABS6EWA8_9FIRM</name>
<dbReference type="Proteomes" id="UP000783588">
    <property type="component" value="Unassembled WGS sequence"/>
</dbReference>
<dbReference type="RefSeq" id="WP_216471110.1">
    <property type="nucleotide sequence ID" value="NZ_JAHLQI010000008.1"/>
</dbReference>
<keyword evidence="2" id="KW-1185">Reference proteome</keyword>
<proteinExistence type="predicted"/>
<dbReference type="EMBL" id="JAHLQI010000008">
    <property type="protein sequence ID" value="MBU5491396.1"/>
    <property type="molecule type" value="Genomic_DNA"/>
</dbReference>
<accession>A0ABS6EWA8</accession>
<comment type="caution">
    <text evidence="1">The sequence shown here is derived from an EMBL/GenBank/DDBJ whole genome shotgun (WGS) entry which is preliminary data.</text>
</comment>
<protein>
    <submittedName>
        <fullName evidence="1">DUF4866 domain-containing protein</fullName>
    </submittedName>
</protein>